<organism evidence="1 2">
    <name type="scientific">Jimgerdemannia flammicorona</name>
    <dbReference type="NCBI Taxonomy" id="994334"/>
    <lineage>
        <taxon>Eukaryota</taxon>
        <taxon>Fungi</taxon>
        <taxon>Fungi incertae sedis</taxon>
        <taxon>Mucoromycota</taxon>
        <taxon>Mucoromycotina</taxon>
        <taxon>Endogonomycetes</taxon>
        <taxon>Endogonales</taxon>
        <taxon>Endogonaceae</taxon>
        <taxon>Jimgerdemannia</taxon>
    </lineage>
</organism>
<sequence>MSTRTAPLPILDFAISATRLTQTVNELIEKEKAVKDSVAALPGDQCTFDTVIIPMAQLENESNGNKYLVTYLSYISPNKEIRDASVEAEKLLEVSILNNSYFKGAEQGMREDLYEAVRATVRNTPVDTLKPEDARLLTKIELDFRRNGLHLPKEQRDRIKELKQRHSDLKIEFQRNLNQESSTVKFTREELEGMDEDFLGGLKKETGDDGVERFILTMKYPGIVFMGFSKNGSTRNLAHEPDKPNTG</sequence>
<dbReference type="AlphaFoldDB" id="A0A433Q2Z5"/>
<dbReference type="GO" id="GO:0004222">
    <property type="term" value="F:metalloendopeptidase activity"/>
    <property type="evidence" value="ECO:0007669"/>
    <property type="project" value="InterPro"/>
</dbReference>
<dbReference type="GO" id="GO:0005758">
    <property type="term" value="C:mitochondrial intermembrane space"/>
    <property type="evidence" value="ECO:0007669"/>
    <property type="project" value="TreeGrafter"/>
</dbReference>
<dbReference type="GO" id="GO:0006518">
    <property type="term" value="P:peptide metabolic process"/>
    <property type="evidence" value="ECO:0007669"/>
    <property type="project" value="TreeGrafter"/>
</dbReference>
<dbReference type="EMBL" id="RBNJ01017339">
    <property type="protein sequence ID" value="RUS24102.1"/>
    <property type="molecule type" value="Genomic_DNA"/>
</dbReference>
<comment type="caution">
    <text evidence="1">The sequence shown here is derived from an EMBL/GenBank/DDBJ whole genome shotgun (WGS) entry which is preliminary data.</text>
</comment>
<evidence type="ECO:0000313" key="2">
    <source>
        <dbReference type="Proteomes" id="UP000274822"/>
    </source>
</evidence>
<dbReference type="GO" id="GO:0006508">
    <property type="term" value="P:proteolysis"/>
    <property type="evidence" value="ECO:0007669"/>
    <property type="project" value="InterPro"/>
</dbReference>
<dbReference type="Gene3D" id="1.10.1370.10">
    <property type="entry name" value="Neurolysin, domain 3"/>
    <property type="match status" value="1"/>
</dbReference>
<evidence type="ECO:0000313" key="1">
    <source>
        <dbReference type="EMBL" id="RUS24102.1"/>
    </source>
</evidence>
<reference evidence="1 2" key="1">
    <citation type="journal article" date="2018" name="New Phytol.">
        <title>Phylogenomics of Endogonaceae and evolution of mycorrhizas within Mucoromycota.</title>
        <authorList>
            <person name="Chang Y."/>
            <person name="Desiro A."/>
            <person name="Na H."/>
            <person name="Sandor L."/>
            <person name="Lipzen A."/>
            <person name="Clum A."/>
            <person name="Barry K."/>
            <person name="Grigoriev I.V."/>
            <person name="Martin F.M."/>
            <person name="Stajich J.E."/>
            <person name="Smith M.E."/>
            <person name="Bonito G."/>
            <person name="Spatafora J.W."/>
        </authorList>
    </citation>
    <scope>NUCLEOTIDE SEQUENCE [LARGE SCALE GENOMIC DNA]</scope>
    <source>
        <strain evidence="1 2">AD002</strain>
    </source>
</reference>
<name>A0A433Q2Z5_9FUNG</name>
<dbReference type="PANTHER" id="PTHR11804:SF84">
    <property type="entry name" value="SACCHAROLYSIN"/>
    <property type="match status" value="1"/>
</dbReference>
<dbReference type="Proteomes" id="UP000274822">
    <property type="component" value="Unassembled WGS sequence"/>
</dbReference>
<dbReference type="PANTHER" id="PTHR11804">
    <property type="entry name" value="PROTEASE M3 THIMET OLIGOPEPTIDASE-RELATED"/>
    <property type="match status" value="1"/>
</dbReference>
<protein>
    <submittedName>
        <fullName evidence="1">Uncharacterized protein</fullName>
    </submittedName>
</protein>
<dbReference type="SUPFAM" id="SSF55486">
    <property type="entry name" value="Metalloproteases ('zincins'), catalytic domain"/>
    <property type="match status" value="1"/>
</dbReference>
<keyword evidence="2" id="KW-1185">Reference proteome</keyword>
<gene>
    <name evidence="1" type="ORF">BC938DRAFT_474126</name>
</gene>
<dbReference type="Gene3D" id="1.20.1050.40">
    <property type="entry name" value="Endopeptidase. Chain P, domain 1"/>
    <property type="match status" value="1"/>
</dbReference>
<dbReference type="InterPro" id="IPR045090">
    <property type="entry name" value="Pept_M3A_M3B"/>
</dbReference>
<accession>A0A433Q2Z5</accession>
<proteinExistence type="predicted"/>
<dbReference type="InterPro" id="IPR024077">
    <property type="entry name" value="Neurolysin/TOP_dom2"/>
</dbReference>
<dbReference type="InterPro" id="IPR024080">
    <property type="entry name" value="Neurolysin/TOP_N"/>
</dbReference>